<dbReference type="Gramene" id="LPERR01G19730.1">
    <property type="protein sequence ID" value="LPERR01G19730.1"/>
    <property type="gene ID" value="LPERR01G19730"/>
</dbReference>
<reference evidence="2" key="2">
    <citation type="submission" date="2013-12" db="EMBL/GenBank/DDBJ databases">
        <authorList>
            <person name="Yu Y."/>
            <person name="Lee S."/>
            <person name="de Baynast K."/>
            <person name="Wissotski M."/>
            <person name="Liu L."/>
            <person name="Talag J."/>
            <person name="Goicoechea J."/>
            <person name="Angelova A."/>
            <person name="Jetty R."/>
            <person name="Kudrna D."/>
            <person name="Golser W."/>
            <person name="Rivera L."/>
            <person name="Zhang J."/>
            <person name="Wing R."/>
        </authorList>
    </citation>
    <scope>NUCLEOTIDE SEQUENCE</scope>
</reference>
<reference evidence="1 2" key="1">
    <citation type="submission" date="2012-08" db="EMBL/GenBank/DDBJ databases">
        <title>Oryza genome evolution.</title>
        <authorList>
            <person name="Wing R.A."/>
        </authorList>
    </citation>
    <scope>NUCLEOTIDE SEQUENCE</scope>
</reference>
<dbReference type="AlphaFoldDB" id="A0A0D9V301"/>
<name>A0A0D9V301_9ORYZ</name>
<accession>A0A0D9V301</accession>
<evidence type="ECO:0000313" key="1">
    <source>
        <dbReference type="EnsemblPlants" id="LPERR01G19730.1"/>
    </source>
</evidence>
<dbReference type="EnsemblPlants" id="LPERR01G19730.1">
    <property type="protein sequence ID" value="LPERR01G19730.1"/>
    <property type="gene ID" value="LPERR01G19730"/>
</dbReference>
<reference evidence="1" key="3">
    <citation type="submission" date="2015-04" db="UniProtKB">
        <authorList>
            <consortium name="EnsemblPlants"/>
        </authorList>
    </citation>
    <scope>IDENTIFICATION</scope>
</reference>
<dbReference type="Proteomes" id="UP000032180">
    <property type="component" value="Chromosome 1"/>
</dbReference>
<protein>
    <submittedName>
        <fullName evidence="1">Uncharacterized protein</fullName>
    </submittedName>
</protein>
<keyword evidence="2" id="KW-1185">Reference proteome</keyword>
<sequence length="170" mass="18085">MVCRSPTRRGGVGAGDCRRGSRISSLQLLARPVAAASRCRHDLPQSSPRSRQRLTFSAQAAIGGGRAGEDERGTDGGGVLQVLSWTGLGAPSMACSTPCSPSSPPSAVSGRQGIWCRATSPNPPLPLSTSTAAATVTCCSFVFFNLNYYGFFNYSNYYITFVYVAYEFLH</sequence>
<evidence type="ECO:0000313" key="2">
    <source>
        <dbReference type="Proteomes" id="UP000032180"/>
    </source>
</evidence>
<organism evidence="1 2">
    <name type="scientific">Leersia perrieri</name>
    <dbReference type="NCBI Taxonomy" id="77586"/>
    <lineage>
        <taxon>Eukaryota</taxon>
        <taxon>Viridiplantae</taxon>
        <taxon>Streptophyta</taxon>
        <taxon>Embryophyta</taxon>
        <taxon>Tracheophyta</taxon>
        <taxon>Spermatophyta</taxon>
        <taxon>Magnoliopsida</taxon>
        <taxon>Liliopsida</taxon>
        <taxon>Poales</taxon>
        <taxon>Poaceae</taxon>
        <taxon>BOP clade</taxon>
        <taxon>Oryzoideae</taxon>
        <taxon>Oryzeae</taxon>
        <taxon>Oryzinae</taxon>
        <taxon>Leersia</taxon>
    </lineage>
</organism>
<proteinExistence type="predicted"/>
<dbReference type="HOGENOM" id="CLU_1572900_0_0_1"/>